<dbReference type="PANTHER" id="PTHR23530">
    <property type="entry name" value="TRANSPORT PROTEIN-RELATED"/>
    <property type="match status" value="1"/>
</dbReference>
<dbReference type="InterPro" id="IPR036259">
    <property type="entry name" value="MFS_trans_sf"/>
</dbReference>
<feature type="transmembrane region" description="Helical" evidence="5">
    <location>
        <begin position="141"/>
        <end position="160"/>
    </location>
</feature>
<dbReference type="CDD" id="cd06174">
    <property type="entry name" value="MFS"/>
    <property type="match status" value="1"/>
</dbReference>
<name>A0A0G0A5X6_9BACT</name>
<feature type="transmembrane region" description="Helical" evidence="5">
    <location>
        <begin position="217"/>
        <end position="241"/>
    </location>
</feature>
<gene>
    <name evidence="7" type="ORF">UR42_C0008G0019</name>
</gene>
<dbReference type="InterPro" id="IPR020846">
    <property type="entry name" value="MFS_dom"/>
</dbReference>
<feature type="transmembrane region" description="Helical" evidence="5">
    <location>
        <begin position="253"/>
        <end position="273"/>
    </location>
</feature>
<dbReference type="InterPro" id="IPR011701">
    <property type="entry name" value="MFS"/>
</dbReference>
<evidence type="ECO:0000256" key="4">
    <source>
        <dbReference type="ARBA" id="ARBA00023136"/>
    </source>
</evidence>
<comment type="caution">
    <text evidence="7">The sequence shown here is derived from an EMBL/GenBank/DDBJ whole genome shotgun (WGS) entry which is preliminary data.</text>
</comment>
<feature type="transmembrane region" description="Helical" evidence="5">
    <location>
        <begin position="72"/>
        <end position="90"/>
    </location>
</feature>
<dbReference type="InterPro" id="IPR053160">
    <property type="entry name" value="MFS_DHA3_Transporter"/>
</dbReference>
<accession>A0A0G0A5X6</accession>
<organism evidence="7 8">
    <name type="scientific">Candidatus Roizmanbacteria bacterium GW2011_GWA2_33_33</name>
    <dbReference type="NCBI Taxonomy" id="1618476"/>
    <lineage>
        <taxon>Bacteria</taxon>
        <taxon>Candidatus Roizmaniibacteriota</taxon>
    </lineage>
</organism>
<dbReference type="GO" id="GO:0022857">
    <property type="term" value="F:transmembrane transporter activity"/>
    <property type="evidence" value="ECO:0007669"/>
    <property type="project" value="InterPro"/>
</dbReference>
<dbReference type="InterPro" id="IPR005829">
    <property type="entry name" value="Sugar_transporter_CS"/>
</dbReference>
<reference evidence="7 8" key="1">
    <citation type="journal article" date="2015" name="Nature">
        <title>rRNA introns, odd ribosomes, and small enigmatic genomes across a large radiation of phyla.</title>
        <authorList>
            <person name="Brown C.T."/>
            <person name="Hug L.A."/>
            <person name="Thomas B.C."/>
            <person name="Sharon I."/>
            <person name="Castelle C.J."/>
            <person name="Singh A."/>
            <person name="Wilkins M.J."/>
            <person name="Williams K.H."/>
            <person name="Banfield J.F."/>
        </authorList>
    </citation>
    <scope>NUCLEOTIDE SEQUENCE [LARGE SCALE GENOMIC DNA]</scope>
</reference>
<dbReference type="SUPFAM" id="SSF103473">
    <property type="entry name" value="MFS general substrate transporter"/>
    <property type="match status" value="1"/>
</dbReference>
<evidence type="ECO:0000256" key="1">
    <source>
        <dbReference type="ARBA" id="ARBA00004141"/>
    </source>
</evidence>
<evidence type="ECO:0000259" key="6">
    <source>
        <dbReference type="PROSITE" id="PS50850"/>
    </source>
</evidence>
<dbReference type="PROSITE" id="PS50850">
    <property type="entry name" value="MFS"/>
    <property type="match status" value="1"/>
</dbReference>
<keyword evidence="2 5" id="KW-0812">Transmembrane</keyword>
<proteinExistence type="predicted"/>
<dbReference type="PANTHER" id="PTHR23530:SF1">
    <property type="entry name" value="PERMEASE, MAJOR FACILITATOR SUPERFAMILY-RELATED"/>
    <property type="match status" value="1"/>
</dbReference>
<keyword evidence="4 5" id="KW-0472">Membrane</keyword>
<dbReference type="Gene3D" id="1.20.1250.20">
    <property type="entry name" value="MFS general substrate transporter like domains"/>
    <property type="match status" value="1"/>
</dbReference>
<feature type="transmembrane region" description="Helical" evidence="5">
    <location>
        <begin position="12"/>
        <end position="33"/>
    </location>
</feature>
<dbReference type="AlphaFoldDB" id="A0A0G0A5X6"/>
<evidence type="ECO:0000313" key="8">
    <source>
        <dbReference type="Proteomes" id="UP000034045"/>
    </source>
</evidence>
<feature type="transmembrane region" description="Helical" evidence="5">
    <location>
        <begin position="304"/>
        <end position="321"/>
    </location>
</feature>
<dbReference type="PROSITE" id="PS00216">
    <property type="entry name" value="SUGAR_TRANSPORT_1"/>
    <property type="match status" value="1"/>
</dbReference>
<feature type="transmembrane region" description="Helical" evidence="5">
    <location>
        <begin position="367"/>
        <end position="386"/>
    </location>
</feature>
<dbReference type="EMBL" id="LBPD01000008">
    <property type="protein sequence ID" value="KKP52189.1"/>
    <property type="molecule type" value="Genomic_DNA"/>
</dbReference>
<evidence type="ECO:0000256" key="2">
    <source>
        <dbReference type="ARBA" id="ARBA00022692"/>
    </source>
</evidence>
<evidence type="ECO:0000256" key="5">
    <source>
        <dbReference type="SAM" id="Phobius"/>
    </source>
</evidence>
<comment type="subcellular location">
    <subcellularLocation>
        <location evidence="1">Membrane</location>
        <topology evidence="1">Multi-pass membrane protein</topology>
    </subcellularLocation>
</comment>
<feature type="transmembrane region" description="Helical" evidence="5">
    <location>
        <begin position="280"/>
        <end position="298"/>
    </location>
</feature>
<feature type="transmembrane region" description="Helical" evidence="5">
    <location>
        <begin position="166"/>
        <end position="183"/>
    </location>
</feature>
<keyword evidence="3 5" id="KW-1133">Transmembrane helix</keyword>
<evidence type="ECO:0000256" key="3">
    <source>
        <dbReference type="ARBA" id="ARBA00022989"/>
    </source>
</evidence>
<dbReference type="GO" id="GO:0016020">
    <property type="term" value="C:membrane"/>
    <property type="evidence" value="ECO:0007669"/>
    <property type="project" value="UniProtKB-SubCell"/>
</dbReference>
<evidence type="ECO:0000313" key="7">
    <source>
        <dbReference type="EMBL" id="KKP52189.1"/>
    </source>
</evidence>
<dbReference type="Proteomes" id="UP000034045">
    <property type="component" value="Unassembled WGS sequence"/>
</dbReference>
<feature type="transmembrane region" description="Helical" evidence="5">
    <location>
        <begin position="342"/>
        <end position="361"/>
    </location>
</feature>
<feature type="transmembrane region" description="Helical" evidence="5">
    <location>
        <begin position="45"/>
        <end position="65"/>
    </location>
</feature>
<dbReference type="Pfam" id="PF07690">
    <property type="entry name" value="MFS_1"/>
    <property type="match status" value="1"/>
</dbReference>
<protein>
    <recommendedName>
        <fullName evidence="6">Major facilitator superfamily (MFS) profile domain-containing protein</fullName>
    </recommendedName>
</protein>
<sequence>MKLKNYVDRNILFYYLTEFLNNLLFFIPIYVAFQNHYLTLTQMGLLASVRYILMFLMELPTGVFADLWGRRISCAIGAIFDALGLFLIVLMPSSLWIVVGTLIRAVGESAMSGANTALIYDTLKENNREEEYTTIATREGIFTQIALIFATLVGGFLYVISPTLPFLFSGISIFVSVFLYLNMKEPRLDSTKYSWSDYINNTKNGVKELFKNTYTRYLSIYFMLIAGITWSWMTYINLVFINSLGFAESTQGIILSSARIVNAVIIGFIAIKILKFTRAYGAWIHPIIMGVGSLFALIPNPVLNVIAIIPLMFASTLRFNLLNKLTNEVFDSRHRATSLSALNLLMGIIYSIIVAVSGPLVELTSPRWIYFFTGILPLPLIIYLAIKMKQSYSFNKNN</sequence>
<feature type="domain" description="Major facilitator superfamily (MFS) profile" evidence="6">
    <location>
        <begin position="1"/>
        <end position="392"/>
    </location>
</feature>